<evidence type="ECO:0000256" key="1">
    <source>
        <dbReference type="SAM" id="MobiDB-lite"/>
    </source>
</evidence>
<feature type="compositionally biased region" description="Basic and acidic residues" evidence="1">
    <location>
        <begin position="141"/>
        <end position="173"/>
    </location>
</feature>
<feature type="region of interest" description="Disordered" evidence="1">
    <location>
        <begin position="118"/>
        <end position="174"/>
    </location>
</feature>
<feature type="compositionally biased region" description="Low complexity" evidence="1">
    <location>
        <begin position="924"/>
        <end position="939"/>
    </location>
</feature>
<feature type="region of interest" description="Disordered" evidence="1">
    <location>
        <begin position="1"/>
        <end position="102"/>
    </location>
</feature>
<dbReference type="Proteomes" id="UP001175000">
    <property type="component" value="Unassembled WGS sequence"/>
</dbReference>
<sequence length="985" mass="106555">MSGSRKTSEQRLSPDDVRNQMGAYGSGNASNNAGSAFQPLSAEESERQRMLDDLGLHRVEELPMEDEPRGNRGHDNRGRDNWGHDQRYHANPPRRAAAPPAQDAIATEMANVWRQAQEAGEFDDSDCEQVKDLSDLGGGRLYDRGRDSALRAFDRISGRSERHGPPAPRDHARYSLRPLQNGYVEHQQRARPRQPLNPHWDPQPRPGPTLGAPTTPGMGQLKATKKRRNQRPSPSPGPIPGQPRIAPQLNAREPNNTVLALNTLYRPSSPRYGGVWGRAYLTNHSTAGMRMLYIYTGGQHQATWLASRLNNVRTYQDNNLFGVQLTFSTSSGGQEDTYLEFQHSESRDLFVRTIEALRAGTFSPGLLSSAPSTERPAAGSEKHHAGLAVPSQPVARDPSPIHRPPLIRVHSPPRSIHNEEMEVDAFARAAGLQPTAAKIPAIKEGTNTVALSNQASDTIGETVTAPEAVDGRPAGPENGQPAELLIDIAGHQQHGMTDVTQPLPSQSSQLSESDLDSLAALQPYYGIVHTFETFLGRLSTAALTSRANEEFLLGVGEAFVIVHSEQHPDLDPDVIRSTVRDAIARRADLAQSASGQSSESLVQDAQEQATDHVVRVPREVIVEGNGSVPNGSQTKAPGDGHNDAGVRTALGETVEDRAQQAGAQTGEGRRRYSVEELLSMRHLASEPPAYLRGIEIPLRCPDRHPPPPQPKPEQVDAQVKKTANDMEWVMAGSPRARHAQPDVPELLEEVQPARSGARQRTVGLRASVWASALVDIDSDVSMEPMDDGLTEPAGGESPATYVDDLAHLQPPAVPAAPSRTTFEDDAAQHAHVPAATESPTPTRQLHTPGILRPSVLAPSEIDQTELSNRMKRLTIISPPRKPAAQKPSREAALASPPPQARPHPQMANPIGITPTLQTQLNGLPNTQPVPTQQATPTGPRCQHTVEQSSATPQAARPNGVVNTQVANPVIARLKGKGLAASRHAR</sequence>
<comment type="caution">
    <text evidence="2">The sequence shown here is derived from an EMBL/GenBank/DDBJ whole genome shotgun (WGS) entry which is preliminary data.</text>
</comment>
<feature type="compositionally biased region" description="Low complexity" evidence="1">
    <location>
        <begin position="26"/>
        <end position="36"/>
    </location>
</feature>
<feature type="region of interest" description="Disordered" evidence="1">
    <location>
        <begin position="186"/>
        <end position="248"/>
    </location>
</feature>
<feature type="region of interest" description="Disordered" evidence="1">
    <location>
        <begin position="814"/>
        <end position="849"/>
    </location>
</feature>
<proteinExistence type="predicted"/>
<evidence type="ECO:0000313" key="3">
    <source>
        <dbReference type="Proteomes" id="UP001175000"/>
    </source>
</evidence>
<name>A0AA40C650_9PEZI</name>
<feature type="region of interest" description="Disordered" evidence="1">
    <location>
        <begin position="623"/>
        <end position="646"/>
    </location>
</feature>
<organism evidence="2 3">
    <name type="scientific">Immersiella caudata</name>
    <dbReference type="NCBI Taxonomy" id="314043"/>
    <lineage>
        <taxon>Eukaryota</taxon>
        <taxon>Fungi</taxon>
        <taxon>Dikarya</taxon>
        <taxon>Ascomycota</taxon>
        <taxon>Pezizomycotina</taxon>
        <taxon>Sordariomycetes</taxon>
        <taxon>Sordariomycetidae</taxon>
        <taxon>Sordariales</taxon>
        <taxon>Lasiosphaeriaceae</taxon>
        <taxon>Immersiella</taxon>
    </lineage>
</organism>
<dbReference type="AlphaFoldDB" id="A0AA40C650"/>
<dbReference type="EMBL" id="JAULSU010000002">
    <property type="protein sequence ID" value="KAK0626886.1"/>
    <property type="molecule type" value="Genomic_DNA"/>
</dbReference>
<reference evidence="2" key="1">
    <citation type="submission" date="2023-06" db="EMBL/GenBank/DDBJ databases">
        <title>Genome-scale phylogeny and comparative genomics of the fungal order Sordariales.</title>
        <authorList>
            <consortium name="Lawrence Berkeley National Laboratory"/>
            <person name="Hensen N."/>
            <person name="Bonometti L."/>
            <person name="Westerberg I."/>
            <person name="Brannstrom I.O."/>
            <person name="Guillou S."/>
            <person name="Cros-Aarteil S."/>
            <person name="Calhoun S."/>
            <person name="Haridas S."/>
            <person name="Kuo A."/>
            <person name="Mondo S."/>
            <person name="Pangilinan J."/>
            <person name="Riley R."/>
            <person name="Labutti K."/>
            <person name="Andreopoulos B."/>
            <person name="Lipzen A."/>
            <person name="Chen C."/>
            <person name="Yanf M."/>
            <person name="Daum C."/>
            <person name="Ng V."/>
            <person name="Clum A."/>
            <person name="Steindorff A."/>
            <person name="Ohm R."/>
            <person name="Martin F."/>
            <person name="Silar P."/>
            <person name="Natvig D."/>
            <person name="Lalanne C."/>
            <person name="Gautier V."/>
            <person name="Ament-Velasquez S.L."/>
            <person name="Kruys A."/>
            <person name="Hutchinson M.I."/>
            <person name="Powell A.J."/>
            <person name="Barry K."/>
            <person name="Miller A.N."/>
            <person name="Grigoriev I.V."/>
            <person name="Debuchy R."/>
            <person name="Gladieux P."/>
            <person name="Thoren M.H."/>
            <person name="Johannesson H."/>
        </authorList>
    </citation>
    <scope>NUCLEOTIDE SEQUENCE</scope>
    <source>
        <strain evidence="2">CBS 606.72</strain>
    </source>
</reference>
<feature type="region of interest" description="Disordered" evidence="1">
    <location>
        <begin position="365"/>
        <end position="412"/>
    </location>
</feature>
<feature type="compositionally biased region" description="Basic and acidic residues" evidence="1">
    <location>
        <begin position="1"/>
        <end position="18"/>
    </location>
</feature>
<feature type="compositionally biased region" description="Low complexity" evidence="1">
    <location>
        <begin position="208"/>
        <end position="217"/>
    </location>
</feature>
<evidence type="ECO:0000313" key="2">
    <source>
        <dbReference type="EMBL" id="KAK0626886.1"/>
    </source>
</evidence>
<keyword evidence="3" id="KW-1185">Reference proteome</keyword>
<feature type="compositionally biased region" description="Basic and acidic residues" evidence="1">
    <location>
        <begin position="44"/>
        <end position="88"/>
    </location>
</feature>
<feature type="region of interest" description="Disordered" evidence="1">
    <location>
        <begin position="924"/>
        <end position="962"/>
    </location>
</feature>
<accession>A0AA40C650</accession>
<protein>
    <submittedName>
        <fullName evidence="2">Uncharacterized protein</fullName>
    </submittedName>
</protein>
<feature type="region of interest" description="Disordered" evidence="1">
    <location>
        <begin position="877"/>
        <end position="907"/>
    </location>
</feature>
<gene>
    <name evidence="2" type="ORF">B0T14DRAFT_562753</name>
</gene>